<gene>
    <name evidence="1" type="ORF">QFC19_002266</name>
</gene>
<dbReference type="Proteomes" id="UP001241377">
    <property type="component" value="Unassembled WGS sequence"/>
</dbReference>
<organism evidence="1 2">
    <name type="scientific">Naganishia cerealis</name>
    <dbReference type="NCBI Taxonomy" id="610337"/>
    <lineage>
        <taxon>Eukaryota</taxon>
        <taxon>Fungi</taxon>
        <taxon>Dikarya</taxon>
        <taxon>Basidiomycota</taxon>
        <taxon>Agaricomycotina</taxon>
        <taxon>Tremellomycetes</taxon>
        <taxon>Filobasidiales</taxon>
        <taxon>Filobasidiaceae</taxon>
        <taxon>Naganishia</taxon>
    </lineage>
</organism>
<evidence type="ECO:0000313" key="1">
    <source>
        <dbReference type="EMBL" id="KAJ9108550.1"/>
    </source>
</evidence>
<proteinExistence type="predicted"/>
<keyword evidence="2" id="KW-1185">Reference proteome</keyword>
<reference evidence="1" key="1">
    <citation type="submission" date="2023-04" db="EMBL/GenBank/DDBJ databases">
        <title>Draft Genome sequencing of Naganishia species isolated from polar environments using Oxford Nanopore Technology.</title>
        <authorList>
            <person name="Leo P."/>
            <person name="Venkateswaran K."/>
        </authorList>
    </citation>
    <scope>NUCLEOTIDE SEQUENCE</scope>
    <source>
        <strain evidence="1">MNA-CCFEE 5261</strain>
    </source>
</reference>
<protein>
    <submittedName>
        <fullName evidence="1">Uncharacterized protein</fullName>
    </submittedName>
</protein>
<sequence>MNVTIRSATSADDLNAIGETYFQAYYGLSWFQHVNAEVDAADVKNLMSRIAAVLVEQTNGIVLFAELDGQVVGHLMAWERANVQTWELENGFKNPYYNPKVTTNLKGRTFYRWVDQQAGIRQFSEQVEAQHGRFVFIDTIAVLPQFQHQGIGRKLFEHAAERARSLNLSLAMVAPQESLVFCKKVRMAPMSTPIVSRDDDRFQLVPTMLMA</sequence>
<name>A0ACC2W9U4_9TREE</name>
<accession>A0ACC2W9U4</accession>
<evidence type="ECO:0000313" key="2">
    <source>
        <dbReference type="Proteomes" id="UP001241377"/>
    </source>
</evidence>
<dbReference type="EMBL" id="JASBWR010000019">
    <property type="protein sequence ID" value="KAJ9108550.1"/>
    <property type="molecule type" value="Genomic_DNA"/>
</dbReference>
<comment type="caution">
    <text evidence="1">The sequence shown here is derived from an EMBL/GenBank/DDBJ whole genome shotgun (WGS) entry which is preliminary data.</text>
</comment>